<dbReference type="Proteomes" id="UP001396334">
    <property type="component" value="Unassembled WGS sequence"/>
</dbReference>
<evidence type="ECO:0000259" key="7">
    <source>
        <dbReference type="PROSITE" id="PS50110"/>
    </source>
</evidence>
<evidence type="ECO:0000256" key="4">
    <source>
        <dbReference type="ARBA" id="ARBA00023242"/>
    </source>
</evidence>
<gene>
    <name evidence="8" type="ORF">V6N11_066140</name>
</gene>
<feature type="region of interest" description="Disordered" evidence="6">
    <location>
        <begin position="122"/>
        <end position="144"/>
    </location>
</feature>
<protein>
    <recommendedName>
        <fullName evidence="7">Response regulatory domain-containing protein</fullName>
    </recommendedName>
</protein>
<evidence type="ECO:0000256" key="2">
    <source>
        <dbReference type="ARBA" id="ARBA00023015"/>
    </source>
</evidence>
<evidence type="ECO:0000313" key="9">
    <source>
        <dbReference type="Proteomes" id="UP001396334"/>
    </source>
</evidence>
<name>A0ABR2AHJ9_9ROSI</name>
<dbReference type="InterPro" id="IPR011006">
    <property type="entry name" value="CheY-like_superfamily"/>
</dbReference>
<keyword evidence="9" id="KW-1185">Reference proteome</keyword>
<dbReference type="InterPro" id="IPR045279">
    <property type="entry name" value="ARR-like"/>
</dbReference>
<dbReference type="SUPFAM" id="SSF52172">
    <property type="entry name" value="CheY-like"/>
    <property type="match status" value="1"/>
</dbReference>
<evidence type="ECO:0000256" key="6">
    <source>
        <dbReference type="SAM" id="MobiDB-lite"/>
    </source>
</evidence>
<dbReference type="InterPro" id="IPR001789">
    <property type="entry name" value="Sig_transdc_resp-reg_receiver"/>
</dbReference>
<proteinExistence type="predicted"/>
<keyword evidence="5" id="KW-0597">Phosphoprotein</keyword>
<feature type="domain" description="Response regulatory" evidence="7">
    <location>
        <begin position="23"/>
        <end position="152"/>
    </location>
</feature>
<dbReference type="PROSITE" id="PS50110">
    <property type="entry name" value="RESPONSE_REGULATORY"/>
    <property type="match status" value="1"/>
</dbReference>
<keyword evidence="1" id="KW-0902">Two-component regulatory system</keyword>
<evidence type="ECO:0000313" key="8">
    <source>
        <dbReference type="EMBL" id="KAK8492329.1"/>
    </source>
</evidence>
<organism evidence="8 9">
    <name type="scientific">Hibiscus sabdariffa</name>
    <name type="common">roselle</name>
    <dbReference type="NCBI Taxonomy" id="183260"/>
    <lineage>
        <taxon>Eukaryota</taxon>
        <taxon>Viridiplantae</taxon>
        <taxon>Streptophyta</taxon>
        <taxon>Embryophyta</taxon>
        <taxon>Tracheophyta</taxon>
        <taxon>Spermatophyta</taxon>
        <taxon>Magnoliopsida</taxon>
        <taxon>eudicotyledons</taxon>
        <taxon>Gunneridae</taxon>
        <taxon>Pentapetalae</taxon>
        <taxon>rosids</taxon>
        <taxon>malvids</taxon>
        <taxon>Malvales</taxon>
        <taxon>Malvaceae</taxon>
        <taxon>Malvoideae</taxon>
        <taxon>Hibiscus</taxon>
    </lineage>
</organism>
<evidence type="ECO:0000256" key="1">
    <source>
        <dbReference type="ARBA" id="ARBA00023012"/>
    </source>
</evidence>
<dbReference type="PANTHER" id="PTHR43874:SF67">
    <property type="entry name" value="TWO-COMPONENT RESPONSE REGULATOR ARR2"/>
    <property type="match status" value="1"/>
</dbReference>
<keyword evidence="2" id="KW-0805">Transcription regulation</keyword>
<accession>A0ABR2AHJ9</accession>
<evidence type="ECO:0000256" key="3">
    <source>
        <dbReference type="ARBA" id="ARBA00023163"/>
    </source>
</evidence>
<evidence type="ECO:0000256" key="5">
    <source>
        <dbReference type="PROSITE-ProRule" id="PRU00169"/>
    </source>
</evidence>
<reference evidence="8 9" key="1">
    <citation type="journal article" date="2024" name="G3 (Bethesda)">
        <title>Genome assembly of Hibiscus sabdariffa L. provides insights into metabolisms of medicinal natural products.</title>
        <authorList>
            <person name="Kim T."/>
        </authorList>
    </citation>
    <scope>NUCLEOTIDE SEQUENCE [LARGE SCALE GENOMIC DNA]</scope>
    <source>
        <strain evidence="8">TK-2024</strain>
        <tissue evidence="8">Old leaves</tissue>
    </source>
</reference>
<keyword evidence="3" id="KW-0804">Transcription</keyword>
<feature type="modified residue" description="4-aspartylphosphate" evidence="5">
    <location>
        <position position="94"/>
    </location>
</feature>
<comment type="caution">
    <text evidence="8">The sequence shown here is derived from an EMBL/GenBank/DDBJ whole genome shotgun (WGS) entry which is preliminary data.</text>
</comment>
<dbReference type="Gene3D" id="3.40.50.2300">
    <property type="match status" value="1"/>
</dbReference>
<keyword evidence="4" id="KW-0539">Nucleus</keyword>
<dbReference type="PANTHER" id="PTHR43874">
    <property type="entry name" value="TWO-COMPONENT RESPONSE REGULATOR"/>
    <property type="match status" value="1"/>
</dbReference>
<sequence length="226" mass="25775">MPIISLRAVWKPADGCCYRPFSFVLVGDDDPTCLMILKKMLRTCLYEEFDNLVVLMDGWLISDLFFSVTKCNRVETALFVLRENRNGFDIVINDVHMPDMDGFKLLKHIGLEMDLPVITNEGNWGGSKKRKDDEEETDERDDTSTLKKCKGHVVMDGDISTTIKNQLCRRLELAEEVPSIEPLDKQISNQDKGLSEIDSYTSYVTSIHANLSDEIIPRIGMEFDTE</sequence>
<dbReference type="EMBL" id="JBBPBN010000251">
    <property type="protein sequence ID" value="KAK8492329.1"/>
    <property type="molecule type" value="Genomic_DNA"/>
</dbReference>